<dbReference type="Proteomes" id="UP001470288">
    <property type="component" value="Unassembled WGS sequence"/>
</dbReference>
<comment type="similarity">
    <text evidence="1">Belongs to the iron-containing alcohol dehydrogenase family.</text>
</comment>
<gene>
    <name evidence="6" type="ORF">WMO62_08315</name>
</gene>
<evidence type="ECO:0000313" key="7">
    <source>
        <dbReference type="Proteomes" id="UP001470288"/>
    </source>
</evidence>
<evidence type="ECO:0000259" key="4">
    <source>
        <dbReference type="Pfam" id="PF00465"/>
    </source>
</evidence>
<name>A0ABV1I0X9_9FIRM</name>
<dbReference type="Pfam" id="PF25137">
    <property type="entry name" value="ADH_Fe_C"/>
    <property type="match status" value="1"/>
</dbReference>
<dbReference type="SUPFAM" id="SSF56796">
    <property type="entry name" value="Dehydroquinate synthase-like"/>
    <property type="match status" value="1"/>
</dbReference>
<evidence type="ECO:0000256" key="2">
    <source>
        <dbReference type="ARBA" id="ARBA00023002"/>
    </source>
</evidence>
<dbReference type="CDD" id="cd08189">
    <property type="entry name" value="Fe-ADH-like"/>
    <property type="match status" value="1"/>
</dbReference>
<dbReference type="Gene3D" id="3.40.50.1970">
    <property type="match status" value="1"/>
</dbReference>
<dbReference type="InterPro" id="IPR018211">
    <property type="entry name" value="ADH_Fe_CS"/>
</dbReference>
<feature type="domain" description="Fe-containing alcohol dehydrogenase-like C-terminal" evidence="5">
    <location>
        <begin position="204"/>
        <end position="395"/>
    </location>
</feature>
<dbReference type="InterPro" id="IPR001670">
    <property type="entry name" value="ADH_Fe/GldA"/>
</dbReference>
<protein>
    <submittedName>
        <fullName evidence="6">Iron-containing alcohol dehydrogenase</fullName>
    </submittedName>
</protein>
<dbReference type="InterPro" id="IPR056798">
    <property type="entry name" value="ADH_Fe_C"/>
</dbReference>
<reference evidence="6 7" key="1">
    <citation type="submission" date="2024-03" db="EMBL/GenBank/DDBJ databases">
        <title>Human intestinal bacterial collection.</title>
        <authorList>
            <person name="Pauvert C."/>
            <person name="Hitch T.C.A."/>
            <person name="Clavel T."/>
        </authorList>
    </citation>
    <scope>NUCLEOTIDE SEQUENCE [LARGE SCALE GENOMIC DNA]</scope>
    <source>
        <strain evidence="6 7">CLA-AA-H78B</strain>
    </source>
</reference>
<keyword evidence="7" id="KW-1185">Reference proteome</keyword>
<comment type="caution">
    <text evidence="6">The sequence shown here is derived from an EMBL/GenBank/DDBJ whole genome shotgun (WGS) entry which is preliminary data.</text>
</comment>
<dbReference type="EMBL" id="JBBMFC010000012">
    <property type="protein sequence ID" value="MEQ2578842.1"/>
    <property type="molecule type" value="Genomic_DNA"/>
</dbReference>
<dbReference type="PROSITE" id="PS00913">
    <property type="entry name" value="ADH_IRON_1"/>
    <property type="match status" value="1"/>
</dbReference>
<dbReference type="PANTHER" id="PTHR11496">
    <property type="entry name" value="ALCOHOL DEHYDROGENASE"/>
    <property type="match status" value="1"/>
</dbReference>
<dbReference type="PANTHER" id="PTHR11496:SF102">
    <property type="entry name" value="ALCOHOL DEHYDROGENASE 4"/>
    <property type="match status" value="1"/>
</dbReference>
<evidence type="ECO:0000259" key="5">
    <source>
        <dbReference type="Pfam" id="PF25137"/>
    </source>
</evidence>
<dbReference type="Gene3D" id="1.20.1090.10">
    <property type="entry name" value="Dehydroquinate synthase-like - alpha domain"/>
    <property type="match status" value="1"/>
</dbReference>
<sequence>MFVLRRIYCRSFQMVFKMALPLLPYRNPKIIPSVVGIPEVCRKKKITKVMIVTDEGIRRLGLTSFLEKTLTENNISYCIYDRTVANPTIWNVEEARELYLTEGAQAIIAFGGGSSMDCAKAAGARIVKPHQSIQQMKGLLKVHKRLPLLIAIPTTAGTGSETTLAAVITDSEQHYKYPINDFVLIPRYAVLDYHETVGLPANITATTGMDALTHAVEAYIGGSTTKETRSMAEEAVCLIHEHLKNAYDNGHNKEARKGMLRAAYCAGVAFTKSYVGYIHAVAHSLGGQYGTPHGLANAVILPIVLRIYGPDCEKKLGTLARNTGVAKPEMDDAKATQCFIDWIQKMNDSMGIPRYFPEICKKDIPIMAKHADKEANPLYPVPVLMDRKELEKIYLAVRGKTC</sequence>
<dbReference type="Pfam" id="PF00465">
    <property type="entry name" value="Fe-ADH"/>
    <property type="match status" value="1"/>
</dbReference>
<organism evidence="6 7">
    <name type="scientific">Hominiventricola aquisgranensis</name>
    <dbReference type="NCBI Taxonomy" id="3133164"/>
    <lineage>
        <taxon>Bacteria</taxon>
        <taxon>Bacillati</taxon>
        <taxon>Bacillota</taxon>
        <taxon>Clostridia</taxon>
        <taxon>Lachnospirales</taxon>
        <taxon>Lachnospiraceae</taxon>
        <taxon>Hominiventricola</taxon>
    </lineage>
</organism>
<evidence type="ECO:0000256" key="3">
    <source>
        <dbReference type="ARBA" id="ARBA00023027"/>
    </source>
</evidence>
<evidence type="ECO:0000256" key="1">
    <source>
        <dbReference type="ARBA" id="ARBA00007358"/>
    </source>
</evidence>
<keyword evidence="2" id="KW-0560">Oxidoreductase</keyword>
<dbReference type="InterPro" id="IPR039697">
    <property type="entry name" value="Alcohol_dehydrogenase_Fe"/>
</dbReference>
<keyword evidence="3" id="KW-0520">NAD</keyword>
<dbReference type="PROSITE" id="PS00060">
    <property type="entry name" value="ADH_IRON_2"/>
    <property type="match status" value="1"/>
</dbReference>
<feature type="domain" description="Alcohol dehydrogenase iron-type/glycerol dehydrogenase GldA" evidence="4">
    <location>
        <begin position="37"/>
        <end position="192"/>
    </location>
</feature>
<proteinExistence type="inferred from homology"/>
<evidence type="ECO:0000313" key="6">
    <source>
        <dbReference type="EMBL" id="MEQ2578842.1"/>
    </source>
</evidence>
<accession>A0ABV1I0X9</accession>
<dbReference type="RefSeq" id="WP_349144395.1">
    <property type="nucleotide sequence ID" value="NZ_JBBMFC010000012.1"/>
</dbReference>